<evidence type="ECO:0000313" key="2">
    <source>
        <dbReference type="EMBL" id="EGA91192.1"/>
    </source>
</evidence>
<evidence type="ECO:0000313" key="3">
    <source>
        <dbReference type="Proteomes" id="UP000003052"/>
    </source>
</evidence>
<comment type="caution">
    <text evidence="2">The sequence shown here is derived from an EMBL/GenBank/DDBJ whole genome shotgun (WGS) entry which is preliminary data.</text>
</comment>
<dbReference type="EMBL" id="AEPB01000002">
    <property type="protein sequence ID" value="EGA91192.1"/>
    <property type="molecule type" value="Genomic_DNA"/>
</dbReference>
<dbReference type="AlphaFoldDB" id="E7RCS0"/>
<sequence length="66" mass="7709">NVKSEKVNVRGSHSCKESKKFMLKLQNPTHKSDPLRSSKMPAFRKRKAKGQIPHHKKIFLLIRETK</sequence>
<proteinExistence type="predicted"/>
<name>E7RCS0_9BACL</name>
<accession>E7RCS0</accession>
<dbReference type="Proteomes" id="UP000003052">
    <property type="component" value="Unassembled WGS sequence"/>
</dbReference>
<organism evidence="2 3">
    <name type="scientific">Planococcus donghaensis MPA1U2</name>
    <dbReference type="NCBI Taxonomy" id="933115"/>
    <lineage>
        <taxon>Bacteria</taxon>
        <taxon>Bacillati</taxon>
        <taxon>Bacillota</taxon>
        <taxon>Bacilli</taxon>
        <taxon>Bacillales</taxon>
        <taxon>Caryophanaceae</taxon>
        <taxon>Planococcus</taxon>
    </lineage>
</organism>
<evidence type="ECO:0000256" key="1">
    <source>
        <dbReference type="SAM" id="MobiDB-lite"/>
    </source>
</evidence>
<reference evidence="2 3" key="1">
    <citation type="journal article" date="2011" name="J. Bacteriol.">
        <title>The Draft Genome of Planococcus donghaensis MPA1U2 Reveals Nonsporulation Pathways Controlled by a Conserved Spo0A Regulon.</title>
        <authorList>
            <person name="Pearson M.D."/>
            <person name="Noller H.F."/>
        </authorList>
    </citation>
    <scope>NUCLEOTIDE SEQUENCE [LARGE SCALE GENOMIC DNA]</scope>
    <source>
        <strain evidence="2 3">MPA1U2</strain>
    </source>
</reference>
<dbReference type="RefSeq" id="WP_008428109.1">
    <property type="nucleotide sequence ID" value="NZ_AEPB01000002.1"/>
</dbReference>
<feature type="non-terminal residue" evidence="2">
    <location>
        <position position="1"/>
    </location>
</feature>
<feature type="compositionally biased region" description="Basic residues" evidence="1">
    <location>
        <begin position="42"/>
        <end position="52"/>
    </location>
</feature>
<feature type="region of interest" description="Disordered" evidence="1">
    <location>
        <begin position="26"/>
        <end position="52"/>
    </location>
</feature>
<protein>
    <submittedName>
        <fullName evidence="2">Uncharacterized protein</fullName>
    </submittedName>
</protein>
<gene>
    <name evidence="2" type="ORF">GPDM_01205</name>
</gene>